<organism evidence="2 3">
    <name type="scientific">Saccharopolyspora taberi</name>
    <dbReference type="NCBI Taxonomy" id="60895"/>
    <lineage>
        <taxon>Bacteria</taxon>
        <taxon>Bacillati</taxon>
        <taxon>Actinomycetota</taxon>
        <taxon>Actinomycetes</taxon>
        <taxon>Pseudonocardiales</taxon>
        <taxon>Pseudonocardiaceae</taxon>
        <taxon>Saccharopolyspora</taxon>
    </lineage>
</organism>
<dbReference type="InterPro" id="IPR036514">
    <property type="entry name" value="SGNH_hydro_sf"/>
</dbReference>
<proteinExistence type="predicted"/>
<dbReference type="SUPFAM" id="SSF52266">
    <property type="entry name" value="SGNH hydrolase"/>
    <property type="match status" value="1"/>
</dbReference>
<dbReference type="Pfam" id="PF13472">
    <property type="entry name" value="Lipase_GDSL_2"/>
    <property type="match status" value="1"/>
</dbReference>
<name>A0ABN3VE44_9PSEU</name>
<keyword evidence="2" id="KW-0378">Hydrolase</keyword>
<evidence type="ECO:0000313" key="2">
    <source>
        <dbReference type="EMBL" id="GAA2795795.1"/>
    </source>
</evidence>
<dbReference type="InterPro" id="IPR013830">
    <property type="entry name" value="SGNH_hydro"/>
</dbReference>
<evidence type="ECO:0000259" key="1">
    <source>
        <dbReference type="Pfam" id="PF13472"/>
    </source>
</evidence>
<dbReference type="Proteomes" id="UP001500979">
    <property type="component" value="Unassembled WGS sequence"/>
</dbReference>
<dbReference type="GO" id="GO:0016787">
    <property type="term" value="F:hydrolase activity"/>
    <property type="evidence" value="ECO:0007669"/>
    <property type="project" value="UniProtKB-KW"/>
</dbReference>
<feature type="domain" description="SGNH hydrolase-type esterase" evidence="1">
    <location>
        <begin position="178"/>
        <end position="367"/>
    </location>
</feature>
<accession>A0ABN3VE44</accession>
<dbReference type="PANTHER" id="PTHR43784">
    <property type="entry name" value="GDSL-LIKE LIPASE/ACYLHYDROLASE, PUTATIVE (AFU_ORTHOLOGUE AFUA_2G00820)-RELATED"/>
    <property type="match status" value="1"/>
</dbReference>
<keyword evidence="3" id="KW-1185">Reference proteome</keyword>
<dbReference type="InterPro" id="IPR053140">
    <property type="entry name" value="GDSL_Rv0518-like"/>
</dbReference>
<dbReference type="RefSeq" id="WP_344680687.1">
    <property type="nucleotide sequence ID" value="NZ_BAAAUX010000014.1"/>
</dbReference>
<comment type="caution">
    <text evidence="2">The sequence shown here is derived from an EMBL/GenBank/DDBJ whole genome shotgun (WGS) entry which is preliminary data.</text>
</comment>
<protein>
    <submittedName>
        <fullName evidence="2">SGNH/GDSL hydrolase family protein</fullName>
    </submittedName>
</protein>
<dbReference type="EMBL" id="BAAAUX010000014">
    <property type="protein sequence ID" value="GAA2795795.1"/>
    <property type="molecule type" value="Genomic_DNA"/>
</dbReference>
<reference evidence="2 3" key="1">
    <citation type="journal article" date="2019" name="Int. J. Syst. Evol. Microbiol.">
        <title>The Global Catalogue of Microorganisms (GCM) 10K type strain sequencing project: providing services to taxonomists for standard genome sequencing and annotation.</title>
        <authorList>
            <consortium name="The Broad Institute Genomics Platform"/>
            <consortium name="The Broad Institute Genome Sequencing Center for Infectious Disease"/>
            <person name="Wu L."/>
            <person name="Ma J."/>
        </authorList>
    </citation>
    <scope>NUCLEOTIDE SEQUENCE [LARGE SCALE GENOMIC DNA]</scope>
    <source>
        <strain evidence="2 3">JCM 9383</strain>
    </source>
</reference>
<dbReference type="Gene3D" id="3.40.50.1110">
    <property type="entry name" value="SGNH hydrolase"/>
    <property type="match status" value="1"/>
</dbReference>
<dbReference type="PANTHER" id="PTHR43784:SF2">
    <property type="entry name" value="GDSL-LIKE LIPASE_ACYLHYDROLASE, PUTATIVE (AFU_ORTHOLOGUE AFUA_2G00820)-RELATED"/>
    <property type="match status" value="1"/>
</dbReference>
<sequence>MTTTWVAGFRSAVISPHEAISLNPALGFADRTVRQVLHLDGGGAALRVRLSNRYGRAPLTVATARVALRTAGSGIDTGTDTPVRFEGEAAITIPAGADIVSDPVELAVRAGDDLALSLHLPEDTGPTTYSPRPVETGYVVPGDRTSDEALADAAEIDVRPLVTGVDVLAPEGTAVAVAFGDSWFGGVGSTPGANRRMPNLLNQRLDRGWVVNQGIAGNRLLRDGIGEHALARFEHDVLAVPGVRHVLLHFGINDLALPRSFEKDRPLPTEADLIAGFTALAHRAHDAGLTVTAGTIGPFAGVAHKGVDTPEGRVIRHRVNDWLRDSKLFDAVADFAAAVQDPDRPDHLAAEFDSGDHLHLGDAGAQALADSVDIARLGL</sequence>
<gene>
    <name evidence="2" type="ORF">GCM10010470_33600</name>
</gene>
<evidence type="ECO:0000313" key="3">
    <source>
        <dbReference type="Proteomes" id="UP001500979"/>
    </source>
</evidence>